<name>A0A411WIH3_9GAMM</name>
<proteinExistence type="predicted"/>
<keyword evidence="2" id="KW-1185">Reference proteome</keyword>
<evidence type="ECO:0000313" key="1">
    <source>
        <dbReference type="EMBL" id="QBH95982.1"/>
    </source>
</evidence>
<reference evidence="1 2" key="1">
    <citation type="submission" date="2019-03" db="EMBL/GenBank/DDBJ databases">
        <title>Pragia sp. nov. isolated from the gut tract of Carduelis flavirostris.</title>
        <authorList>
            <person name="Ge Y."/>
        </authorList>
    </citation>
    <scope>NUCLEOTIDE SEQUENCE [LARGE SCALE GENOMIC DNA]</scope>
    <source>
        <strain evidence="1 2">CF-458</strain>
    </source>
</reference>
<dbReference type="Pfam" id="PF08822">
    <property type="entry name" value="DUF1804"/>
    <property type="match status" value="1"/>
</dbReference>
<dbReference type="KEGG" id="prag:EKN56_05945"/>
<evidence type="ECO:0000313" key="2">
    <source>
        <dbReference type="Proteomes" id="UP000293154"/>
    </source>
</evidence>
<dbReference type="RefSeq" id="WP_130590962.1">
    <property type="nucleotide sequence ID" value="NZ_CP034752.1"/>
</dbReference>
<dbReference type="EMBL" id="CP034752">
    <property type="protein sequence ID" value="QBH95982.1"/>
    <property type="molecule type" value="Genomic_DNA"/>
</dbReference>
<dbReference type="OrthoDB" id="5676847at2"/>
<dbReference type="InterPro" id="IPR014926">
    <property type="entry name" value="Phage_D3112_Orf24"/>
</dbReference>
<sequence length="166" mass="18498">MAWPQEIRESVRHKYIFNQLTLEQVSADCGVPFDTVRRWKAQALAKGDDWEKLRTAHTIAGGTLEDITRTVLTSLVIKFQSVIERINSNPDLPPEQSVELLTSIADAFSKATAASRRVLPETDRLATALEVVQLLGTFISENYPQHLSAFAEVLEPFGEKIGKSFG</sequence>
<accession>A0A411WIH3</accession>
<dbReference type="Proteomes" id="UP000293154">
    <property type="component" value="Chromosome"/>
</dbReference>
<organism evidence="1 2">
    <name type="scientific">Limnobaculum zhutongyuii</name>
    <dbReference type="NCBI Taxonomy" id="2498113"/>
    <lineage>
        <taxon>Bacteria</taxon>
        <taxon>Pseudomonadati</taxon>
        <taxon>Pseudomonadota</taxon>
        <taxon>Gammaproteobacteria</taxon>
        <taxon>Enterobacterales</taxon>
        <taxon>Budviciaceae</taxon>
        <taxon>Limnobaculum</taxon>
    </lineage>
</organism>
<dbReference type="AlphaFoldDB" id="A0A411WIH3"/>
<gene>
    <name evidence="1" type="ORF">EKN56_05945</name>
</gene>
<protein>
    <submittedName>
        <fullName evidence="1">DUF1804 family protein</fullName>
    </submittedName>
</protein>